<reference evidence="1 2" key="1">
    <citation type="submission" date="2017-06" db="EMBL/GenBank/DDBJ databases">
        <authorList>
            <person name="Kim H.J."/>
            <person name="Triplett B.A."/>
        </authorList>
    </citation>
    <scope>NUCLEOTIDE SEQUENCE [LARGE SCALE GENOMIC DNA]</scope>
    <source>
        <strain evidence="1 2">B29T1</strain>
    </source>
</reference>
<evidence type="ECO:0000313" key="1">
    <source>
        <dbReference type="EMBL" id="SNB78824.1"/>
    </source>
</evidence>
<name>A0A212S1F7_9PROT</name>
<evidence type="ECO:0000313" key="2">
    <source>
        <dbReference type="Proteomes" id="UP000197065"/>
    </source>
</evidence>
<dbReference type="EMBL" id="FYEH01000019">
    <property type="protein sequence ID" value="SNB78824.1"/>
    <property type="molecule type" value="Genomic_DNA"/>
</dbReference>
<sequence length="31" mass="3205">MAVEAEDGLVIARPRNFGAEHPGLAARADVA</sequence>
<organism evidence="1 2">
    <name type="scientific">Arboricoccus pini</name>
    <dbReference type="NCBI Taxonomy" id="1963835"/>
    <lineage>
        <taxon>Bacteria</taxon>
        <taxon>Pseudomonadati</taxon>
        <taxon>Pseudomonadota</taxon>
        <taxon>Alphaproteobacteria</taxon>
        <taxon>Geminicoccales</taxon>
        <taxon>Geminicoccaceae</taxon>
        <taxon>Arboricoccus</taxon>
    </lineage>
</organism>
<gene>
    <name evidence="1" type="ORF">SAMN07250955_11951</name>
</gene>
<accession>A0A212S1F7</accession>
<keyword evidence="2" id="KW-1185">Reference proteome</keyword>
<protein>
    <submittedName>
        <fullName evidence="1">Uncharacterized protein</fullName>
    </submittedName>
</protein>
<proteinExistence type="predicted"/>
<dbReference type="AlphaFoldDB" id="A0A212S1F7"/>
<dbReference type="Proteomes" id="UP000197065">
    <property type="component" value="Unassembled WGS sequence"/>
</dbReference>